<dbReference type="EMBL" id="HBJA01069001">
    <property type="protein sequence ID" value="CAE0813083.1"/>
    <property type="molecule type" value="Transcribed_RNA"/>
</dbReference>
<evidence type="ECO:0000313" key="2">
    <source>
        <dbReference type="EMBL" id="CAE0813083.1"/>
    </source>
</evidence>
<reference evidence="2" key="1">
    <citation type="submission" date="2021-01" db="EMBL/GenBank/DDBJ databases">
        <authorList>
            <person name="Corre E."/>
            <person name="Pelletier E."/>
            <person name="Niang G."/>
            <person name="Scheremetjew M."/>
            <person name="Finn R."/>
            <person name="Kale V."/>
            <person name="Holt S."/>
            <person name="Cochrane G."/>
            <person name="Meng A."/>
            <person name="Brown T."/>
            <person name="Cohen L."/>
        </authorList>
    </citation>
    <scope>NUCLEOTIDE SEQUENCE</scope>
    <source>
        <strain evidence="2">CCMP1594</strain>
    </source>
</reference>
<accession>A0A7S4D1E8</accession>
<dbReference type="AlphaFoldDB" id="A0A7S4D1E8"/>
<evidence type="ECO:0000256" key="1">
    <source>
        <dbReference type="SAM" id="MobiDB-lite"/>
    </source>
</evidence>
<proteinExistence type="predicted"/>
<sequence length="114" mass="12381">MDWPSLKALKSVNLCIPNPTTASDTYRPLAPKGTQHRPGATRHTGAPKLAPQGTQHCSGATRHTGDLMLAPQDTQHCPGATRQTGAEIQAWDGCDRRLRALVKTEASLDKQMER</sequence>
<gene>
    <name evidence="2" type="ORF">EGYM00163_LOCUS24234</name>
</gene>
<organism evidence="2">
    <name type="scientific">Eutreptiella gymnastica</name>
    <dbReference type="NCBI Taxonomy" id="73025"/>
    <lineage>
        <taxon>Eukaryota</taxon>
        <taxon>Discoba</taxon>
        <taxon>Euglenozoa</taxon>
        <taxon>Euglenida</taxon>
        <taxon>Spirocuta</taxon>
        <taxon>Euglenophyceae</taxon>
        <taxon>Eutreptiales</taxon>
        <taxon>Eutreptiaceae</taxon>
        <taxon>Eutreptiella</taxon>
    </lineage>
</organism>
<name>A0A7S4D1E8_9EUGL</name>
<feature type="region of interest" description="Disordered" evidence="1">
    <location>
        <begin position="20"/>
        <end position="62"/>
    </location>
</feature>
<protein>
    <submittedName>
        <fullName evidence="2">Uncharacterized protein</fullName>
    </submittedName>
</protein>